<name>A0A1Y3B1T3_EURMA</name>
<dbReference type="OrthoDB" id="419770at2759"/>
<evidence type="ECO:0000313" key="3">
    <source>
        <dbReference type="Proteomes" id="UP000194236"/>
    </source>
</evidence>
<keyword evidence="3" id="KW-1185">Reference proteome</keyword>
<reference evidence="2 3" key="1">
    <citation type="submission" date="2017-03" db="EMBL/GenBank/DDBJ databases">
        <title>Genome Survey of Euroglyphus maynei.</title>
        <authorList>
            <person name="Arlian L.G."/>
            <person name="Morgan M.S."/>
            <person name="Rider S.D."/>
        </authorList>
    </citation>
    <scope>NUCLEOTIDE SEQUENCE [LARGE SCALE GENOMIC DNA]</scope>
    <source>
        <strain evidence="2">Arlian Lab</strain>
        <tissue evidence="2">Whole body</tissue>
    </source>
</reference>
<organism evidence="2 3">
    <name type="scientific">Euroglyphus maynei</name>
    <name type="common">Mayne's house dust mite</name>
    <dbReference type="NCBI Taxonomy" id="6958"/>
    <lineage>
        <taxon>Eukaryota</taxon>
        <taxon>Metazoa</taxon>
        <taxon>Ecdysozoa</taxon>
        <taxon>Arthropoda</taxon>
        <taxon>Chelicerata</taxon>
        <taxon>Arachnida</taxon>
        <taxon>Acari</taxon>
        <taxon>Acariformes</taxon>
        <taxon>Sarcoptiformes</taxon>
        <taxon>Astigmata</taxon>
        <taxon>Psoroptidia</taxon>
        <taxon>Analgoidea</taxon>
        <taxon>Pyroglyphidae</taxon>
        <taxon>Pyroglyphinae</taxon>
        <taxon>Euroglyphus</taxon>
    </lineage>
</organism>
<accession>A0A1Y3B1T3</accession>
<sequence>MKINIMTGIASTILWLVWCFINRNRRKHVRKCFLSLTFVNLFLKDEAIFYLVQTTDEKESKQKLL</sequence>
<keyword evidence="1" id="KW-1133">Transmembrane helix</keyword>
<gene>
    <name evidence="2" type="ORF">BLA29_011557</name>
</gene>
<feature type="transmembrane region" description="Helical" evidence="1">
    <location>
        <begin position="6"/>
        <end position="21"/>
    </location>
</feature>
<dbReference type="EMBL" id="MUJZ01048439">
    <property type="protein sequence ID" value="OTF74147.1"/>
    <property type="molecule type" value="Genomic_DNA"/>
</dbReference>
<protein>
    <submittedName>
        <fullName evidence="2">Uncharacterized protein</fullName>
    </submittedName>
</protein>
<proteinExistence type="predicted"/>
<evidence type="ECO:0000313" key="2">
    <source>
        <dbReference type="EMBL" id="OTF74147.1"/>
    </source>
</evidence>
<keyword evidence="1" id="KW-0812">Transmembrane</keyword>
<dbReference type="AlphaFoldDB" id="A0A1Y3B1T3"/>
<dbReference type="Proteomes" id="UP000194236">
    <property type="component" value="Unassembled WGS sequence"/>
</dbReference>
<evidence type="ECO:0000256" key="1">
    <source>
        <dbReference type="SAM" id="Phobius"/>
    </source>
</evidence>
<comment type="caution">
    <text evidence="2">The sequence shown here is derived from an EMBL/GenBank/DDBJ whole genome shotgun (WGS) entry which is preliminary data.</text>
</comment>
<keyword evidence="1" id="KW-0472">Membrane</keyword>